<dbReference type="NCBIfam" id="TIGR04183">
    <property type="entry name" value="Por_Secre_tail"/>
    <property type="match status" value="1"/>
</dbReference>
<keyword evidence="11" id="KW-0482">Metalloprotease</keyword>
<dbReference type="GO" id="GO:0005737">
    <property type="term" value="C:cytoplasm"/>
    <property type="evidence" value="ECO:0007669"/>
    <property type="project" value="TreeGrafter"/>
</dbReference>
<dbReference type="PANTHER" id="PTHR11533">
    <property type="entry name" value="PROTEASE M1 ZINC METALLOPROTEASE"/>
    <property type="match status" value="1"/>
</dbReference>
<keyword evidence="7" id="KW-0645">Protease</keyword>
<comment type="cofactor">
    <cofactor evidence="2">
        <name>Zn(2+)</name>
        <dbReference type="ChEBI" id="CHEBI:29105"/>
    </cofactor>
</comment>
<keyword evidence="6" id="KW-0031">Aminopeptidase</keyword>
<dbReference type="Gene3D" id="2.60.40.1730">
    <property type="entry name" value="tricorn interacting facor f3 domain"/>
    <property type="match status" value="1"/>
</dbReference>
<dbReference type="EC" id="3.4.11.2" evidence="4"/>
<evidence type="ECO:0000256" key="5">
    <source>
        <dbReference type="ARBA" id="ARBA00015611"/>
    </source>
</evidence>
<dbReference type="GO" id="GO:0043171">
    <property type="term" value="P:peptide catabolic process"/>
    <property type="evidence" value="ECO:0007669"/>
    <property type="project" value="TreeGrafter"/>
</dbReference>
<reference evidence="15" key="1">
    <citation type="journal article" date="2015" name="Genome Announc.">
        <title>Draft Genome Sequence of Bacteroidales Strain TBC1, a Novel Isolate from a Methanogenic Wastewater Treatment System.</title>
        <authorList>
            <person name="Tourlousse D.M."/>
            <person name="Matsuura N."/>
            <person name="Sun L."/>
            <person name="Toyonaga M."/>
            <person name="Kuroda K."/>
            <person name="Ohashi A."/>
            <person name="Cruz R."/>
            <person name="Yamaguchi T."/>
            <person name="Sekiguchi Y."/>
        </authorList>
    </citation>
    <scope>NUCLEOTIDE SEQUENCE [LARGE SCALE GENOMIC DNA]</scope>
    <source>
        <strain evidence="15">TBC1</strain>
    </source>
</reference>
<organism evidence="15">
    <name type="scientific">Lentimicrobium saccharophilum</name>
    <dbReference type="NCBI Taxonomy" id="1678841"/>
    <lineage>
        <taxon>Bacteria</taxon>
        <taxon>Pseudomonadati</taxon>
        <taxon>Bacteroidota</taxon>
        <taxon>Bacteroidia</taxon>
        <taxon>Bacteroidales</taxon>
        <taxon>Lentimicrobiaceae</taxon>
        <taxon>Lentimicrobium</taxon>
    </lineage>
</organism>
<evidence type="ECO:0000313" key="16">
    <source>
        <dbReference type="Proteomes" id="UP000053091"/>
    </source>
</evidence>
<comment type="similarity">
    <text evidence="3">Belongs to the peptidase M1 family.</text>
</comment>
<evidence type="ECO:0000256" key="8">
    <source>
        <dbReference type="ARBA" id="ARBA00022723"/>
    </source>
</evidence>
<evidence type="ECO:0000259" key="13">
    <source>
        <dbReference type="Pfam" id="PF01433"/>
    </source>
</evidence>
<dbReference type="GO" id="GO:0005615">
    <property type="term" value="C:extracellular space"/>
    <property type="evidence" value="ECO:0007669"/>
    <property type="project" value="TreeGrafter"/>
</dbReference>
<dbReference type="CDD" id="cd09603">
    <property type="entry name" value="M1_APN_like"/>
    <property type="match status" value="1"/>
</dbReference>
<evidence type="ECO:0000256" key="2">
    <source>
        <dbReference type="ARBA" id="ARBA00001947"/>
    </source>
</evidence>
<evidence type="ECO:0000256" key="4">
    <source>
        <dbReference type="ARBA" id="ARBA00012564"/>
    </source>
</evidence>
<evidence type="ECO:0000256" key="3">
    <source>
        <dbReference type="ARBA" id="ARBA00010136"/>
    </source>
</evidence>
<dbReference type="PRINTS" id="PR00756">
    <property type="entry name" value="ALADIPTASE"/>
</dbReference>
<evidence type="ECO:0000256" key="12">
    <source>
        <dbReference type="SAM" id="SignalP"/>
    </source>
</evidence>
<dbReference type="Proteomes" id="UP000053091">
    <property type="component" value="Unassembled WGS sequence"/>
</dbReference>
<evidence type="ECO:0000256" key="10">
    <source>
        <dbReference type="ARBA" id="ARBA00022833"/>
    </source>
</evidence>
<dbReference type="AlphaFoldDB" id="A0A0S7BZL3"/>
<dbReference type="OrthoDB" id="100605at2"/>
<evidence type="ECO:0000313" key="15">
    <source>
        <dbReference type="EMBL" id="GAP42185.1"/>
    </source>
</evidence>
<keyword evidence="8" id="KW-0479">Metal-binding</keyword>
<dbReference type="InterPro" id="IPR027268">
    <property type="entry name" value="Peptidase_M4/M1_CTD_sf"/>
</dbReference>
<dbReference type="SUPFAM" id="SSF55486">
    <property type="entry name" value="Metalloproteases ('zincins'), catalytic domain"/>
    <property type="match status" value="1"/>
</dbReference>
<dbReference type="Pfam" id="PF01433">
    <property type="entry name" value="Peptidase_M1"/>
    <property type="match status" value="1"/>
</dbReference>
<dbReference type="STRING" id="1678841.TBC1_11314"/>
<keyword evidence="16" id="KW-1185">Reference proteome</keyword>
<sequence length="782" mass="87689">MMRKFLQFFLLAALTLNLCTGLHAKAQNMNSSAIDDTVDVVSYAINLSIVNLSSQQIQGMTEVRFTTPLSSISHLPLALKQLQVDSVKTENDEHLNFSHIGDNLRIQLYQPLSAGDTNLVRIYYQGVPFHELWGGFHFSGSYAFNLGVGFESIPHNLGKAWFPCNDNFTDRAFYEYRIRVENDKLAVCGGLLRSVSTMCDGTKEFFWKSDRSLPTYLASVAVGPYVMLTDTFPGTEQDIPITWFVRPQDTARVNGSFQNLKEIAQNYETCFGPYPFQRIGFTGTALGAMEHAENIAYPNGSINGGLSDEWLYAHELSHMWFGNKVTCASDADMWLNEGWARWCETLYREHLYGEATARNNMRSLAREVLRYAHISEGGYLPLSPMPSNLTYGTHVYDKGGMVTHALRGYLGDSLFFNGIRAYLDEFAYQPASSYDLRDFLSQYTGTDLTGFFDFHVFGPGYNHVSVDSFHVTPAGSHVDVEVFVRQKLKGAELPAENCRSELAFMSSDRIVETRTITFSGWQGSSVFQLPFEPALVMADLYERNGDATTDNYQTIRATGLFDFPDTYFKMDVINPGDSAFVRVTHHWVAPDGMLEPRPGLTLSDYRYWSVEGIFPEGFQATGRFTYNRGNALDNNLITSSADSLVILFRPGAGQEWQSVPFTRQGPWQLGIIYVPNLLPGEYTLAVWDELFVNAGSQEPGNTSFLKIAPNPATYMTEIILAKPEAGRLTIHDSTGRVIYFREVSTGDKSIRMNTSGFSNGSYLVNFVSAQGKKYVARLIIAR</sequence>
<dbReference type="GO" id="GO:0008270">
    <property type="term" value="F:zinc ion binding"/>
    <property type="evidence" value="ECO:0007669"/>
    <property type="project" value="InterPro"/>
</dbReference>
<accession>A0A0S7BZL3</accession>
<dbReference type="InterPro" id="IPR042097">
    <property type="entry name" value="Aminopeptidase_N-like_N_sf"/>
</dbReference>
<feature type="signal peptide" evidence="12">
    <location>
        <begin position="1"/>
        <end position="24"/>
    </location>
</feature>
<feature type="domain" description="Secretion system C-terminal sorting" evidence="14">
    <location>
        <begin position="708"/>
        <end position="780"/>
    </location>
</feature>
<dbReference type="InterPro" id="IPR001930">
    <property type="entry name" value="Peptidase_M1"/>
</dbReference>
<evidence type="ECO:0000256" key="6">
    <source>
        <dbReference type="ARBA" id="ARBA00022438"/>
    </source>
</evidence>
<dbReference type="GO" id="GO:0016020">
    <property type="term" value="C:membrane"/>
    <property type="evidence" value="ECO:0007669"/>
    <property type="project" value="TreeGrafter"/>
</dbReference>
<keyword evidence="9" id="KW-0378">Hydrolase</keyword>
<dbReference type="EMBL" id="DF968182">
    <property type="protein sequence ID" value="GAP42185.1"/>
    <property type="molecule type" value="Genomic_DNA"/>
</dbReference>
<feature type="domain" description="Peptidase M1 membrane alanine aminopeptidase" evidence="13">
    <location>
        <begin position="311"/>
        <end position="453"/>
    </location>
</feature>
<keyword evidence="10" id="KW-0862">Zinc</keyword>
<dbReference type="GO" id="GO:0070006">
    <property type="term" value="F:metalloaminopeptidase activity"/>
    <property type="evidence" value="ECO:0007669"/>
    <property type="project" value="TreeGrafter"/>
</dbReference>
<dbReference type="Pfam" id="PF18962">
    <property type="entry name" value="Por_Secre_tail"/>
    <property type="match status" value="1"/>
</dbReference>
<proteinExistence type="inferred from homology"/>
<dbReference type="GO" id="GO:0042277">
    <property type="term" value="F:peptide binding"/>
    <property type="evidence" value="ECO:0007669"/>
    <property type="project" value="TreeGrafter"/>
</dbReference>
<dbReference type="GO" id="GO:0006508">
    <property type="term" value="P:proteolysis"/>
    <property type="evidence" value="ECO:0007669"/>
    <property type="project" value="UniProtKB-KW"/>
</dbReference>
<feature type="chain" id="PRO_5006633344" description="Aminopeptidase N" evidence="12">
    <location>
        <begin position="25"/>
        <end position="782"/>
    </location>
</feature>
<dbReference type="SUPFAM" id="SSF63737">
    <property type="entry name" value="Leukotriene A4 hydrolase N-terminal domain"/>
    <property type="match status" value="1"/>
</dbReference>
<dbReference type="InterPro" id="IPR014782">
    <property type="entry name" value="Peptidase_M1_dom"/>
</dbReference>
<dbReference type="PANTHER" id="PTHR11533:SF174">
    <property type="entry name" value="PUROMYCIN-SENSITIVE AMINOPEPTIDASE-RELATED"/>
    <property type="match status" value="1"/>
</dbReference>
<protein>
    <recommendedName>
        <fullName evidence="5">Aminopeptidase N</fullName>
        <ecNumber evidence="4">3.4.11.2</ecNumber>
    </recommendedName>
</protein>
<evidence type="ECO:0000256" key="7">
    <source>
        <dbReference type="ARBA" id="ARBA00022670"/>
    </source>
</evidence>
<gene>
    <name evidence="15" type="ORF">TBC1_11314</name>
</gene>
<dbReference type="InterPro" id="IPR026444">
    <property type="entry name" value="Secre_tail"/>
</dbReference>
<dbReference type="GO" id="GO:0016285">
    <property type="term" value="F:alanyl aminopeptidase activity"/>
    <property type="evidence" value="ECO:0007669"/>
    <property type="project" value="UniProtKB-EC"/>
</dbReference>
<name>A0A0S7BZL3_9BACT</name>
<evidence type="ECO:0000259" key="14">
    <source>
        <dbReference type="Pfam" id="PF18962"/>
    </source>
</evidence>
<dbReference type="Gene3D" id="1.10.390.10">
    <property type="entry name" value="Neutral Protease Domain 2"/>
    <property type="match status" value="1"/>
</dbReference>
<keyword evidence="12" id="KW-0732">Signal</keyword>
<evidence type="ECO:0000256" key="1">
    <source>
        <dbReference type="ARBA" id="ARBA00000098"/>
    </source>
</evidence>
<evidence type="ECO:0000256" key="11">
    <source>
        <dbReference type="ARBA" id="ARBA00023049"/>
    </source>
</evidence>
<comment type="catalytic activity">
    <reaction evidence="1">
        <text>Release of an N-terminal amino acid, Xaa-|-Yaa- from a peptide, amide or arylamide. Xaa is preferably Ala, but may be most amino acids including Pro (slow action). When a terminal hydrophobic residue is followed by a prolyl residue, the two may be released as an intact Xaa-Pro dipeptide.</text>
        <dbReference type="EC" id="3.4.11.2"/>
    </reaction>
</comment>
<dbReference type="InterPro" id="IPR050344">
    <property type="entry name" value="Peptidase_M1_aminopeptidases"/>
</dbReference>
<dbReference type="RefSeq" id="WP_137305359.1">
    <property type="nucleotide sequence ID" value="NZ_DF968182.1"/>
</dbReference>
<evidence type="ECO:0000256" key="9">
    <source>
        <dbReference type="ARBA" id="ARBA00022801"/>
    </source>
</evidence>